<dbReference type="EMBL" id="BJYL01000062">
    <property type="protein sequence ID" value="GEN85152.1"/>
    <property type="molecule type" value="Genomic_DNA"/>
</dbReference>
<evidence type="ECO:0000313" key="2">
    <source>
        <dbReference type="EMBL" id="GEN85152.1"/>
    </source>
</evidence>
<protein>
    <submittedName>
        <fullName evidence="2">Uncharacterized protein</fullName>
    </submittedName>
</protein>
<dbReference type="AlphaFoldDB" id="A0A511ZCK7"/>
<feature type="signal peptide" evidence="1">
    <location>
        <begin position="1"/>
        <end position="27"/>
    </location>
</feature>
<dbReference type="Proteomes" id="UP000321901">
    <property type="component" value="Unassembled WGS sequence"/>
</dbReference>
<evidence type="ECO:0000256" key="1">
    <source>
        <dbReference type="SAM" id="SignalP"/>
    </source>
</evidence>
<keyword evidence="3" id="KW-1185">Reference proteome</keyword>
<gene>
    <name evidence="2" type="ORF">SLU01_34640</name>
</gene>
<accession>A0A511ZCK7</accession>
<dbReference type="OrthoDB" id="2085274at2"/>
<proteinExistence type="predicted"/>
<dbReference type="RefSeq" id="WP_147060678.1">
    <property type="nucleotide sequence ID" value="NZ_BJYL01000062.1"/>
</dbReference>
<evidence type="ECO:0000313" key="3">
    <source>
        <dbReference type="Proteomes" id="UP000321901"/>
    </source>
</evidence>
<organism evidence="2 3">
    <name type="scientific">Sporosarcina luteola</name>
    <dbReference type="NCBI Taxonomy" id="582850"/>
    <lineage>
        <taxon>Bacteria</taxon>
        <taxon>Bacillati</taxon>
        <taxon>Bacillota</taxon>
        <taxon>Bacilli</taxon>
        <taxon>Bacillales</taxon>
        <taxon>Caryophanaceae</taxon>
        <taxon>Sporosarcina</taxon>
    </lineage>
</organism>
<feature type="chain" id="PRO_5021987630" evidence="1">
    <location>
        <begin position="28"/>
        <end position="383"/>
    </location>
</feature>
<name>A0A511ZCK7_9BACL</name>
<sequence length="383" mass="43181">MKKILTLLTATMMLLSIFIVSNKTAMASSLDEARIQVDGASDEISIQNSKLWEIYLNAVYEIGGHIANENYFVPAVVSSSDIPGVVGTTTGSRNYTKDESFARTGMNVQSDRDSMTAFGMTDVVNSWTKKIGIAVIRNSNMDIVPGSGKNVGHGEGVTVRNMWPGGYTVLFNIHDPIKWNVGVMYFINRPPCEQCLPLDGPQPYELEEQKNNMMLQKNYFDFENNRVFNIPQQEAFKENNTNSNLKTKKTIFSINDLMNDHFDEVLQDYVHSLKSFNIGDSIIVSDTITDIYYDSEKQTTSLGFDYSDKRDSNKISKIYWEFAGDLMSQFSIGDSVSFKTEVIPINRDLNLETLDILGYQAEVAPNIDSYLLSHLQKKLKSME</sequence>
<keyword evidence="1" id="KW-0732">Signal</keyword>
<reference evidence="2 3" key="1">
    <citation type="submission" date="2019-07" db="EMBL/GenBank/DDBJ databases">
        <title>Whole genome shotgun sequence of Sporosarcina luteola NBRC 105378.</title>
        <authorList>
            <person name="Hosoyama A."/>
            <person name="Uohara A."/>
            <person name="Ohji S."/>
            <person name="Ichikawa N."/>
        </authorList>
    </citation>
    <scope>NUCLEOTIDE SEQUENCE [LARGE SCALE GENOMIC DNA]</scope>
    <source>
        <strain evidence="2 3">NBRC 105378</strain>
    </source>
</reference>
<comment type="caution">
    <text evidence="2">The sequence shown here is derived from an EMBL/GenBank/DDBJ whole genome shotgun (WGS) entry which is preliminary data.</text>
</comment>